<dbReference type="SUPFAM" id="SSF48726">
    <property type="entry name" value="Immunoglobulin"/>
    <property type="match status" value="1"/>
</dbReference>
<evidence type="ECO:0000313" key="4">
    <source>
        <dbReference type="Ensembl" id="ENSECRP00000018679.1"/>
    </source>
</evidence>
<protein>
    <recommendedName>
        <fullName evidence="3">Ig-like domain-containing protein</fullName>
    </recommendedName>
</protein>
<dbReference type="Ensembl" id="ENSECRT00000019055.1">
    <property type="protein sequence ID" value="ENSECRP00000018679.1"/>
    <property type="gene ID" value="ENSECRG00000012486.1"/>
</dbReference>
<reference evidence="4" key="2">
    <citation type="submission" date="2025-08" db="UniProtKB">
        <authorList>
            <consortium name="Ensembl"/>
        </authorList>
    </citation>
    <scope>IDENTIFICATION</scope>
</reference>
<reference evidence="4" key="3">
    <citation type="submission" date="2025-09" db="UniProtKB">
        <authorList>
            <consortium name="Ensembl"/>
        </authorList>
    </citation>
    <scope>IDENTIFICATION</scope>
</reference>
<keyword evidence="5" id="KW-1185">Reference proteome</keyword>
<dbReference type="Gene3D" id="2.60.40.10">
    <property type="entry name" value="Immunoglobulins"/>
    <property type="match status" value="1"/>
</dbReference>
<dbReference type="PANTHER" id="PTHR19944">
    <property type="entry name" value="MHC CLASS II-RELATED"/>
    <property type="match status" value="1"/>
</dbReference>
<sequence length="127" mass="14219">STLRCTPMVLLGMFQLILMFFFNFLTASPQVSLKSPLLVIGQINILECHAHDFYPNTISLEWIKDNKSLPYQGTPLLSENSNGTFNAVSRYNYTPVTGDEGMSFCCLVNHEALDKSATEIHLQPCSK</sequence>
<dbReference type="AlphaFoldDB" id="A0A8C4SL49"/>
<dbReference type="InterPro" id="IPR036179">
    <property type="entry name" value="Ig-like_dom_sf"/>
</dbReference>
<dbReference type="PANTHER" id="PTHR19944:SF86">
    <property type="entry name" value="HLA CLASS II HISTOCOMPATIBILITY ANTIGEN, DR ALPHA CHAIN"/>
    <property type="match status" value="1"/>
</dbReference>
<dbReference type="InterPro" id="IPR003597">
    <property type="entry name" value="Ig_C1-set"/>
</dbReference>
<keyword evidence="2" id="KW-0812">Transmembrane</keyword>
<keyword evidence="2" id="KW-1133">Transmembrane helix</keyword>
<dbReference type="GeneTree" id="ENSGT00980000202142"/>
<name>A0A8C4SL49_ERPCA</name>
<evidence type="ECO:0000256" key="1">
    <source>
        <dbReference type="ARBA" id="ARBA00023319"/>
    </source>
</evidence>
<proteinExistence type="predicted"/>
<dbReference type="PROSITE" id="PS00290">
    <property type="entry name" value="IG_MHC"/>
    <property type="match status" value="1"/>
</dbReference>
<dbReference type="InterPro" id="IPR013783">
    <property type="entry name" value="Ig-like_fold"/>
</dbReference>
<evidence type="ECO:0000313" key="5">
    <source>
        <dbReference type="Proteomes" id="UP000694620"/>
    </source>
</evidence>
<feature type="transmembrane region" description="Helical" evidence="2">
    <location>
        <begin position="6"/>
        <end position="25"/>
    </location>
</feature>
<evidence type="ECO:0000259" key="3">
    <source>
        <dbReference type="PROSITE" id="PS50835"/>
    </source>
</evidence>
<keyword evidence="2" id="KW-0472">Membrane</keyword>
<dbReference type="InterPro" id="IPR003006">
    <property type="entry name" value="Ig/MHC_CS"/>
</dbReference>
<dbReference type="Pfam" id="PF07654">
    <property type="entry name" value="C1-set"/>
    <property type="match status" value="1"/>
</dbReference>
<feature type="domain" description="Ig-like" evidence="3">
    <location>
        <begin position="29"/>
        <end position="118"/>
    </location>
</feature>
<evidence type="ECO:0000256" key="2">
    <source>
        <dbReference type="SAM" id="Phobius"/>
    </source>
</evidence>
<dbReference type="InterPro" id="IPR050160">
    <property type="entry name" value="MHC/Immunoglobulin"/>
</dbReference>
<reference evidence="4" key="1">
    <citation type="submission" date="2021-06" db="EMBL/GenBank/DDBJ databases">
        <authorList>
            <consortium name="Wellcome Sanger Institute Data Sharing"/>
        </authorList>
    </citation>
    <scope>NUCLEOTIDE SEQUENCE [LARGE SCALE GENOMIC DNA]</scope>
</reference>
<dbReference type="Proteomes" id="UP000694620">
    <property type="component" value="Chromosome 12"/>
</dbReference>
<organism evidence="4 5">
    <name type="scientific">Erpetoichthys calabaricus</name>
    <name type="common">Rope fish</name>
    <name type="synonym">Calamoichthys calabaricus</name>
    <dbReference type="NCBI Taxonomy" id="27687"/>
    <lineage>
        <taxon>Eukaryota</taxon>
        <taxon>Metazoa</taxon>
        <taxon>Chordata</taxon>
        <taxon>Craniata</taxon>
        <taxon>Vertebrata</taxon>
        <taxon>Euteleostomi</taxon>
        <taxon>Actinopterygii</taxon>
        <taxon>Polypteriformes</taxon>
        <taxon>Polypteridae</taxon>
        <taxon>Erpetoichthys</taxon>
    </lineage>
</organism>
<keyword evidence="1" id="KW-0393">Immunoglobulin domain</keyword>
<dbReference type="SMART" id="SM00407">
    <property type="entry name" value="IGc1"/>
    <property type="match status" value="1"/>
</dbReference>
<dbReference type="InterPro" id="IPR007110">
    <property type="entry name" value="Ig-like_dom"/>
</dbReference>
<accession>A0A8C4SL49</accession>
<dbReference type="CDD" id="cd00098">
    <property type="entry name" value="IgC1"/>
    <property type="match status" value="1"/>
</dbReference>
<dbReference type="PROSITE" id="PS50835">
    <property type="entry name" value="IG_LIKE"/>
    <property type="match status" value="1"/>
</dbReference>